<dbReference type="KEGG" id="ccp:CHC_T00007863001"/>
<evidence type="ECO:0000313" key="2">
    <source>
        <dbReference type="EMBL" id="CDF41348.1"/>
    </source>
</evidence>
<dbReference type="EMBL" id="HG002355">
    <property type="protein sequence ID" value="CDF41348.1"/>
    <property type="molecule type" value="Genomic_DNA"/>
</dbReference>
<dbReference type="AlphaFoldDB" id="R7QUI9"/>
<gene>
    <name evidence="2" type="ORF">CHC_T00007863001</name>
</gene>
<evidence type="ECO:0000313" key="3">
    <source>
        <dbReference type="Proteomes" id="UP000012073"/>
    </source>
</evidence>
<proteinExistence type="predicted"/>
<dbReference type="OrthoDB" id="10473299at2759"/>
<reference evidence="3" key="1">
    <citation type="journal article" date="2013" name="Proc. Natl. Acad. Sci. U.S.A.">
        <title>Genome structure and metabolic features in the red seaweed Chondrus crispus shed light on evolution of the Archaeplastida.</title>
        <authorList>
            <person name="Collen J."/>
            <person name="Porcel B."/>
            <person name="Carre W."/>
            <person name="Ball S.G."/>
            <person name="Chaparro C."/>
            <person name="Tonon T."/>
            <person name="Barbeyron T."/>
            <person name="Michel G."/>
            <person name="Noel B."/>
            <person name="Valentin K."/>
            <person name="Elias M."/>
            <person name="Artiguenave F."/>
            <person name="Arun A."/>
            <person name="Aury J.M."/>
            <person name="Barbosa-Neto J.F."/>
            <person name="Bothwell J.H."/>
            <person name="Bouget F.Y."/>
            <person name="Brillet L."/>
            <person name="Cabello-Hurtado F."/>
            <person name="Capella-Gutierrez S."/>
            <person name="Charrier B."/>
            <person name="Cladiere L."/>
            <person name="Cock J.M."/>
            <person name="Coelho S.M."/>
            <person name="Colleoni C."/>
            <person name="Czjzek M."/>
            <person name="Da Silva C."/>
            <person name="Delage L."/>
            <person name="Denoeud F."/>
            <person name="Deschamps P."/>
            <person name="Dittami S.M."/>
            <person name="Gabaldon T."/>
            <person name="Gachon C.M."/>
            <person name="Groisillier A."/>
            <person name="Herve C."/>
            <person name="Jabbari K."/>
            <person name="Katinka M."/>
            <person name="Kloareg B."/>
            <person name="Kowalczyk N."/>
            <person name="Labadie K."/>
            <person name="Leblanc C."/>
            <person name="Lopez P.J."/>
            <person name="McLachlan D.H."/>
            <person name="Meslet-Cladiere L."/>
            <person name="Moustafa A."/>
            <person name="Nehr Z."/>
            <person name="Nyvall Collen P."/>
            <person name="Panaud O."/>
            <person name="Partensky F."/>
            <person name="Poulain J."/>
            <person name="Rensing S.A."/>
            <person name="Rousvoal S."/>
            <person name="Samson G."/>
            <person name="Symeonidi A."/>
            <person name="Weissenbach J."/>
            <person name="Zambounis A."/>
            <person name="Wincker P."/>
            <person name="Boyen C."/>
        </authorList>
    </citation>
    <scope>NUCLEOTIDE SEQUENCE [LARGE SCALE GENOMIC DNA]</scope>
    <source>
        <strain evidence="3">cv. Stackhouse</strain>
    </source>
</reference>
<dbReference type="RefSeq" id="XP_005711642.1">
    <property type="nucleotide sequence ID" value="XM_005711585.1"/>
</dbReference>
<feature type="region of interest" description="Disordered" evidence="1">
    <location>
        <begin position="19"/>
        <end position="89"/>
    </location>
</feature>
<feature type="compositionally biased region" description="Basic and acidic residues" evidence="1">
    <location>
        <begin position="37"/>
        <end position="53"/>
    </location>
</feature>
<accession>R7QUI9</accession>
<organism evidence="2 3">
    <name type="scientific">Chondrus crispus</name>
    <name type="common">Carrageen Irish moss</name>
    <name type="synonym">Polymorpha crispa</name>
    <dbReference type="NCBI Taxonomy" id="2769"/>
    <lineage>
        <taxon>Eukaryota</taxon>
        <taxon>Rhodophyta</taxon>
        <taxon>Florideophyceae</taxon>
        <taxon>Rhodymeniophycidae</taxon>
        <taxon>Gigartinales</taxon>
        <taxon>Gigartinaceae</taxon>
        <taxon>Chondrus</taxon>
    </lineage>
</organism>
<dbReference type="GeneID" id="17319358"/>
<sequence length="89" mass="9656">MLSIMGNLCCGGDDLEVNNRKTVAGGPPVPQVMTPTEDERRRQALVAAEERARLGAVRGTQRTQPKPKPKVYENNAPLGKSGPDISDWN</sequence>
<name>R7QUI9_CHOCR</name>
<dbReference type="Gramene" id="CDF41348">
    <property type="protein sequence ID" value="CDF41348"/>
    <property type="gene ID" value="CHC_T00007863001"/>
</dbReference>
<dbReference type="Proteomes" id="UP000012073">
    <property type="component" value="Unassembled WGS sequence"/>
</dbReference>
<evidence type="ECO:0000256" key="1">
    <source>
        <dbReference type="SAM" id="MobiDB-lite"/>
    </source>
</evidence>
<protein>
    <submittedName>
        <fullName evidence="2">Uncharacterized protein</fullName>
    </submittedName>
</protein>
<keyword evidence="3" id="KW-1185">Reference proteome</keyword>